<protein>
    <submittedName>
        <fullName evidence="1">Uncharacterized protein</fullName>
    </submittedName>
</protein>
<proteinExistence type="predicted"/>
<name>A0A7S0WG26_9CHLO</name>
<gene>
    <name evidence="1" type="ORF">CLEI1391_LOCUS1542</name>
</gene>
<dbReference type="Gene3D" id="2.60.11.10">
    <property type="entry name" value="Cytochrome c oxidase, subunit Vb"/>
    <property type="match status" value="1"/>
</dbReference>
<dbReference type="EMBL" id="HBFB01002960">
    <property type="protein sequence ID" value="CAD8665709.1"/>
    <property type="molecule type" value="Transcribed_RNA"/>
</dbReference>
<evidence type="ECO:0000313" key="1">
    <source>
        <dbReference type="EMBL" id="CAD8665709.1"/>
    </source>
</evidence>
<dbReference type="GO" id="GO:0005740">
    <property type="term" value="C:mitochondrial envelope"/>
    <property type="evidence" value="ECO:0007669"/>
    <property type="project" value="InterPro"/>
</dbReference>
<accession>A0A7S0WG26</accession>
<dbReference type="InterPro" id="IPR036972">
    <property type="entry name" value="Cyt_c_oxidase_su5b_sf"/>
</dbReference>
<sequence>MAARNLAKLAPGLLQAARASSALAGAISEATQAAPAAKVFCSWLGANARTFHSSSLLSQASKAVTSPEPARKYRALVDKELWHEAWMYEDRFGSEEDPIVVPSLEAERIIGVTDPEDDNLVVWGILRANEPPRQFIEGGEFYVLKEVPAILKVGDVIAEIEAGKSAANLAK</sequence>
<dbReference type="GO" id="GO:0045277">
    <property type="term" value="C:respiratory chain complex IV"/>
    <property type="evidence" value="ECO:0007669"/>
    <property type="project" value="InterPro"/>
</dbReference>
<dbReference type="AlphaFoldDB" id="A0A7S0WG26"/>
<organism evidence="1">
    <name type="scientific">Chlamydomonas leiostraca</name>
    <dbReference type="NCBI Taxonomy" id="1034604"/>
    <lineage>
        <taxon>Eukaryota</taxon>
        <taxon>Viridiplantae</taxon>
        <taxon>Chlorophyta</taxon>
        <taxon>core chlorophytes</taxon>
        <taxon>Chlorophyceae</taxon>
        <taxon>CS clade</taxon>
        <taxon>Chlamydomonadales</taxon>
        <taxon>Chlamydomonadaceae</taxon>
        <taxon>Chlamydomonas</taxon>
    </lineage>
</organism>
<reference evidence="1" key="1">
    <citation type="submission" date="2021-01" db="EMBL/GenBank/DDBJ databases">
        <authorList>
            <person name="Corre E."/>
            <person name="Pelletier E."/>
            <person name="Niang G."/>
            <person name="Scheremetjew M."/>
            <person name="Finn R."/>
            <person name="Kale V."/>
            <person name="Holt S."/>
            <person name="Cochrane G."/>
            <person name="Meng A."/>
            <person name="Brown T."/>
            <person name="Cohen L."/>
        </authorList>
    </citation>
    <scope>NUCLEOTIDE SEQUENCE</scope>
    <source>
        <strain evidence="1">SAG 11-49</strain>
    </source>
</reference>
<dbReference type="GO" id="GO:0006123">
    <property type="term" value="P:mitochondrial electron transport, cytochrome c to oxygen"/>
    <property type="evidence" value="ECO:0007669"/>
    <property type="project" value="InterPro"/>
</dbReference>
<dbReference type="SUPFAM" id="SSF57802">
    <property type="entry name" value="Rubredoxin-like"/>
    <property type="match status" value="1"/>
</dbReference>